<dbReference type="CDD" id="cd04196">
    <property type="entry name" value="GT_2_like_d"/>
    <property type="match status" value="1"/>
</dbReference>
<organism evidence="2 3">
    <name type="scientific">Leifsonia poae</name>
    <dbReference type="NCBI Taxonomy" id="110933"/>
    <lineage>
        <taxon>Bacteria</taxon>
        <taxon>Bacillati</taxon>
        <taxon>Actinomycetota</taxon>
        <taxon>Actinomycetes</taxon>
        <taxon>Micrococcales</taxon>
        <taxon>Microbacteriaceae</taxon>
        <taxon>Leifsonia</taxon>
    </lineage>
</organism>
<gene>
    <name evidence="2" type="ORF">GCM10017584_11490</name>
</gene>
<dbReference type="Pfam" id="PF00535">
    <property type="entry name" value="Glycos_transf_2"/>
    <property type="match status" value="1"/>
</dbReference>
<keyword evidence="2" id="KW-0808">Transferase</keyword>
<dbReference type="AlphaFoldDB" id="A0A9W6H7W5"/>
<dbReference type="PANTHER" id="PTHR22916">
    <property type="entry name" value="GLYCOSYLTRANSFERASE"/>
    <property type="match status" value="1"/>
</dbReference>
<feature type="domain" description="Glycosyltransferase 2-like" evidence="1">
    <location>
        <begin position="5"/>
        <end position="178"/>
    </location>
</feature>
<reference evidence="2" key="1">
    <citation type="journal article" date="2014" name="Int. J. Syst. Evol. Microbiol.">
        <title>Complete genome sequence of Corynebacterium casei LMG S-19264T (=DSM 44701T), isolated from a smear-ripened cheese.</title>
        <authorList>
            <consortium name="US DOE Joint Genome Institute (JGI-PGF)"/>
            <person name="Walter F."/>
            <person name="Albersmeier A."/>
            <person name="Kalinowski J."/>
            <person name="Ruckert C."/>
        </authorList>
    </citation>
    <scope>NUCLEOTIDE SEQUENCE</scope>
    <source>
        <strain evidence="2">VKM Ac-1401</strain>
    </source>
</reference>
<comment type="caution">
    <text evidence="2">The sequence shown here is derived from an EMBL/GenBank/DDBJ whole genome shotgun (WGS) entry which is preliminary data.</text>
</comment>
<dbReference type="SUPFAM" id="SSF53448">
    <property type="entry name" value="Nucleotide-diphospho-sugar transferases"/>
    <property type="match status" value="1"/>
</dbReference>
<evidence type="ECO:0000313" key="2">
    <source>
        <dbReference type="EMBL" id="GLJ75575.1"/>
    </source>
</evidence>
<dbReference type="Proteomes" id="UP001142372">
    <property type="component" value="Unassembled WGS sequence"/>
</dbReference>
<proteinExistence type="predicted"/>
<reference evidence="2" key="2">
    <citation type="submission" date="2023-01" db="EMBL/GenBank/DDBJ databases">
        <authorList>
            <person name="Sun Q."/>
            <person name="Evtushenko L."/>
        </authorList>
    </citation>
    <scope>NUCLEOTIDE SEQUENCE</scope>
    <source>
        <strain evidence="2">VKM Ac-1401</strain>
    </source>
</reference>
<dbReference type="EMBL" id="BSEN01000004">
    <property type="protein sequence ID" value="GLJ75575.1"/>
    <property type="molecule type" value="Genomic_DNA"/>
</dbReference>
<keyword evidence="3" id="KW-1185">Reference proteome</keyword>
<dbReference type="GO" id="GO:0016758">
    <property type="term" value="F:hexosyltransferase activity"/>
    <property type="evidence" value="ECO:0007669"/>
    <property type="project" value="UniProtKB-ARBA"/>
</dbReference>
<dbReference type="PANTHER" id="PTHR22916:SF3">
    <property type="entry name" value="UDP-GLCNAC:BETAGAL BETA-1,3-N-ACETYLGLUCOSAMINYLTRANSFERASE-LIKE PROTEIN 1"/>
    <property type="match status" value="1"/>
</dbReference>
<evidence type="ECO:0000313" key="3">
    <source>
        <dbReference type="Proteomes" id="UP001142372"/>
    </source>
</evidence>
<dbReference type="InterPro" id="IPR029044">
    <property type="entry name" value="Nucleotide-diphossugar_trans"/>
</dbReference>
<protein>
    <submittedName>
        <fullName evidence="2">Glycosyl transferase</fullName>
    </submittedName>
</protein>
<evidence type="ECO:0000259" key="1">
    <source>
        <dbReference type="Pfam" id="PF00535"/>
    </source>
</evidence>
<accession>A0A9W6H7W5</accession>
<dbReference type="Gene3D" id="3.90.550.10">
    <property type="entry name" value="Spore Coat Polysaccharide Biosynthesis Protein SpsA, Chain A"/>
    <property type="match status" value="1"/>
</dbReference>
<dbReference type="RefSeq" id="WP_271176260.1">
    <property type="nucleotide sequence ID" value="NZ_BAAAJO010000004.1"/>
</dbReference>
<sequence>MTRLSVALCTYNGRPYIAEQLLSILDQRPAASQLVVSDDGSDDGTVAVVRETIASRDDVPELVVLEGDAPTGVTANFERAIAAADGDLVALSDQDDRWHPGRLRTITERFAADPSLTFLHTDAALVDENGVALGRTLFESLEVSPAEFRAERSGDAFRVLLRRNLATGATAVFRRDLVERAMPFPPEWVHDEWLAIIASVTGRVDVLEEPTIDYRLHGSNLIGVAEPTFRYKVSRVLQNRGDRNLMLARRFAVLADRLAELGDAVPEGVLEHARAKAAFEAERAALPGNRLKRVRAVLALWRRGLYVQYASRGTADVLRDLFQPA</sequence>
<name>A0A9W6H7W5_9MICO</name>
<dbReference type="InterPro" id="IPR001173">
    <property type="entry name" value="Glyco_trans_2-like"/>
</dbReference>